<dbReference type="EMBL" id="JAKRVX010000002">
    <property type="protein sequence ID" value="MCL9816714.1"/>
    <property type="molecule type" value="Genomic_DNA"/>
</dbReference>
<gene>
    <name evidence="2" type="ORF">AArcSt2_07130</name>
</gene>
<reference evidence="2" key="1">
    <citation type="journal article" date="2022" name="Syst. Appl. Microbiol.">
        <title>Natronocalculus amylovorans gen. nov., sp. nov., and Natranaeroarchaeum aerophilus sp. nov., dominant culturable amylolytic natronoarchaea from hypersaline soda lakes in southwestern Siberia.</title>
        <authorList>
            <person name="Sorokin D.Y."/>
            <person name="Elcheninov A.G."/>
            <person name="Khizhniak T.V."/>
            <person name="Koenen M."/>
            <person name="Bale N.J."/>
            <person name="Damste J.S.S."/>
            <person name="Kublanov I.V."/>
        </authorList>
    </citation>
    <scope>NUCLEOTIDE SEQUENCE</scope>
    <source>
        <strain evidence="2">AArc-St2</strain>
    </source>
</reference>
<dbReference type="Pfam" id="PF26490">
    <property type="entry name" value="DUF8159"/>
    <property type="match status" value="1"/>
</dbReference>
<comment type="caution">
    <text evidence="2">The sequence shown here is derived from an EMBL/GenBank/DDBJ whole genome shotgun (WGS) entry which is preliminary data.</text>
</comment>
<sequence>MSMATAGLEDEFRNYGIDVVEVTDPGDRIELTYMTAFPGFEIHHWEMGRALNALIDLEADGEWEPTRLDATVVRAPGDPMGTWYAKQAWFEGYANYRLSDEDLSEKVISTVEHVDEEP</sequence>
<dbReference type="Proteomes" id="UP001203207">
    <property type="component" value="Unassembled WGS sequence"/>
</dbReference>
<evidence type="ECO:0000313" key="2">
    <source>
        <dbReference type="EMBL" id="MCL9816714.1"/>
    </source>
</evidence>
<proteinExistence type="predicted"/>
<evidence type="ECO:0000259" key="1">
    <source>
        <dbReference type="Pfam" id="PF26490"/>
    </source>
</evidence>
<feature type="domain" description="DUF8159" evidence="1">
    <location>
        <begin position="5"/>
        <end position="116"/>
    </location>
</feature>
<reference evidence="2" key="2">
    <citation type="submission" date="2022-02" db="EMBL/GenBank/DDBJ databases">
        <authorList>
            <person name="Elcheninov A.G."/>
            <person name="Sorokin D.Y."/>
            <person name="Kublanov I.V."/>
        </authorList>
    </citation>
    <scope>NUCLEOTIDE SEQUENCE</scope>
    <source>
        <strain evidence="2">AArc-St2</strain>
    </source>
</reference>
<organism evidence="2 3">
    <name type="scientific">Natronocalculus amylovorans</name>
    <dbReference type="NCBI Taxonomy" id="2917812"/>
    <lineage>
        <taxon>Archaea</taxon>
        <taxon>Methanobacteriati</taxon>
        <taxon>Methanobacteriota</taxon>
        <taxon>Stenosarchaea group</taxon>
        <taxon>Halobacteria</taxon>
        <taxon>Halobacteriales</taxon>
        <taxon>Haloferacaceae</taxon>
        <taxon>Natronocalculus</taxon>
    </lineage>
</organism>
<accession>A0AAE3FWM6</accession>
<dbReference type="AlphaFoldDB" id="A0AAE3FWM6"/>
<evidence type="ECO:0000313" key="3">
    <source>
        <dbReference type="Proteomes" id="UP001203207"/>
    </source>
</evidence>
<name>A0AAE3FWM6_9EURY</name>
<keyword evidence="3" id="KW-1185">Reference proteome</keyword>
<protein>
    <recommendedName>
        <fullName evidence="1">DUF8159 domain-containing protein</fullName>
    </recommendedName>
</protein>
<dbReference type="RefSeq" id="WP_174652185.1">
    <property type="nucleotide sequence ID" value="NZ_JAKRVX010000002.1"/>
</dbReference>
<dbReference type="InterPro" id="IPR058473">
    <property type="entry name" value="DUF8159"/>
</dbReference>